<evidence type="ECO:0000313" key="1">
    <source>
        <dbReference type="EMBL" id="EDR25502.1"/>
    </source>
</evidence>
<keyword evidence="2" id="KW-1185">Reference proteome</keyword>
<dbReference type="eggNOG" id="ENOG502RHIA">
    <property type="taxonomic scope" value="Eukaryota"/>
</dbReference>
<evidence type="ECO:0000313" key="2">
    <source>
        <dbReference type="Proteomes" id="UP000008076"/>
    </source>
</evidence>
<protein>
    <submittedName>
        <fullName evidence="1">Uncharacterized protein</fullName>
    </submittedName>
</protein>
<accession>B0EJ00</accession>
<proteinExistence type="predicted"/>
<reference evidence="2" key="1">
    <citation type="submission" date="2007-12" db="EMBL/GenBank/DDBJ databases">
        <title>Annotation of Entamoeba dispar SAW760.</title>
        <authorList>
            <person name="Lorenzi H."/>
            <person name="Inman J."/>
            <person name="Schobel S."/>
            <person name="Amedeo P."/>
            <person name="Caler E."/>
        </authorList>
    </citation>
    <scope>NUCLEOTIDE SEQUENCE [LARGE SCALE GENOMIC DNA]</scope>
    <source>
        <strain evidence="2">ATCC PRA-260 / SAW760</strain>
    </source>
</reference>
<dbReference type="RefSeq" id="XP_001738187.1">
    <property type="nucleotide sequence ID" value="XM_001738135.1"/>
</dbReference>
<dbReference type="Proteomes" id="UP000008076">
    <property type="component" value="Unassembled WGS sequence"/>
</dbReference>
<dbReference type="KEGG" id="edi:EDI_195230"/>
<dbReference type="AlphaFoldDB" id="B0EJ00"/>
<dbReference type="EMBL" id="DS549503">
    <property type="protein sequence ID" value="EDR25502.1"/>
    <property type="molecule type" value="Genomic_DNA"/>
</dbReference>
<sequence>MSLVVSTLPSGVVAIRTNGSLVVPGYGKVSSRRTVTRGNSSSRTTERTYTTWKWFMMAKWDMKEHKIVYWQEWEEECDEYVMADGSVWRTPWEEVSGSRHTRRDHIVTCLY</sequence>
<gene>
    <name evidence="1" type="ORF">EDI_195230</name>
</gene>
<dbReference type="VEuPathDB" id="AmoebaDB:EDI_195230"/>
<dbReference type="OrthoDB" id="10307320at2759"/>
<dbReference type="GeneID" id="5883255"/>
<dbReference type="OMA" id="TRRDHIV"/>
<organism evidence="2">
    <name type="scientific">Entamoeba dispar (strain ATCC PRA-260 / SAW760)</name>
    <dbReference type="NCBI Taxonomy" id="370354"/>
    <lineage>
        <taxon>Eukaryota</taxon>
        <taxon>Amoebozoa</taxon>
        <taxon>Evosea</taxon>
        <taxon>Archamoebae</taxon>
        <taxon>Mastigamoebida</taxon>
        <taxon>Entamoebidae</taxon>
        <taxon>Entamoeba</taxon>
    </lineage>
</organism>
<name>B0EJ00_ENTDS</name>